<gene>
    <name evidence="1" type="ORF">WMQ01_08735</name>
</gene>
<dbReference type="EMBL" id="JBBMGJ010000017">
    <property type="protein sequence ID" value="MEK0146152.1"/>
    <property type="molecule type" value="Genomic_DNA"/>
</dbReference>
<name>A0ABU8Y3P5_9CORY</name>
<dbReference type="Proteomes" id="UP001371299">
    <property type="component" value="Unassembled WGS sequence"/>
</dbReference>
<dbReference type="RefSeq" id="WP_288794939.1">
    <property type="nucleotide sequence ID" value="NZ_JBBMGJ010000017.1"/>
</dbReference>
<evidence type="ECO:0000313" key="2">
    <source>
        <dbReference type="Proteomes" id="UP001371299"/>
    </source>
</evidence>
<sequence length="117" mass="12659">MFGAGASDDDDGPTSYDVNATSLKKAGSVACKDGPILDDGKYWLSHGDKAFEELVPDFAEFDRKYAPIYEAFDMTAAAPLPDKLFTMYMAGVGSLATCGKKFDDEELEAIADTIFSY</sequence>
<accession>A0ABU8Y3P5</accession>
<proteinExistence type="predicted"/>
<evidence type="ECO:0000313" key="1">
    <source>
        <dbReference type="EMBL" id="MEK0146152.1"/>
    </source>
</evidence>
<protein>
    <submittedName>
        <fullName evidence="1">Uncharacterized protein</fullName>
    </submittedName>
</protein>
<keyword evidence="2" id="KW-1185">Reference proteome</keyword>
<comment type="caution">
    <text evidence="1">The sequence shown here is derived from an EMBL/GenBank/DDBJ whole genome shotgun (WGS) entry which is preliminary data.</text>
</comment>
<organism evidence="1 2">
    <name type="scientific">Corynebacterium yonathiae</name>
    <dbReference type="NCBI Taxonomy" id="2913504"/>
    <lineage>
        <taxon>Bacteria</taxon>
        <taxon>Bacillati</taxon>
        <taxon>Actinomycetota</taxon>
        <taxon>Actinomycetes</taxon>
        <taxon>Mycobacteriales</taxon>
        <taxon>Corynebacteriaceae</taxon>
        <taxon>Corynebacterium</taxon>
    </lineage>
</organism>
<reference evidence="1 2" key="1">
    <citation type="submission" date="2024-01" db="EMBL/GenBank/DDBJ databases">
        <title>Description of two novel Corynebacterium species isolated from human nasal passages and skin.</title>
        <authorList>
            <person name="Popowitch E."/>
            <person name="Tran T.H."/>
            <person name="Escapa I.F."/>
            <person name="Bhatt E."/>
            <person name="Sozat A.K."/>
            <person name="Roberts A.Q."/>
            <person name="Segre J.A."/>
            <person name="Kong H."/>
            <person name="Conlan S."/>
            <person name="Lemon K.P."/>
            <person name="Kelly M.S."/>
        </authorList>
    </citation>
    <scope>NUCLEOTIDE SEQUENCE [LARGE SCALE GENOMIC DNA]</scope>
    <source>
        <strain evidence="1 2">KPL2619</strain>
    </source>
</reference>